<evidence type="ECO:0000313" key="2">
    <source>
        <dbReference type="Proteomes" id="UP001500151"/>
    </source>
</evidence>
<protein>
    <submittedName>
        <fullName evidence="1">Uncharacterized protein</fullName>
    </submittedName>
</protein>
<comment type="caution">
    <text evidence="1">The sequence shown here is derived from an EMBL/GenBank/DDBJ whole genome shotgun (WGS) entry which is preliminary data.</text>
</comment>
<dbReference type="RefSeq" id="WP_344395397.1">
    <property type="nucleotide sequence ID" value="NZ_BAAASJ010000113.1"/>
</dbReference>
<name>A0ABP6E079_9ACTN</name>
<keyword evidence="2" id="KW-1185">Reference proteome</keyword>
<evidence type="ECO:0000313" key="1">
    <source>
        <dbReference type="EMBL" id="GAA2656934.1"/>
    </source>
</evidence>
<organism evidence="1 2">
    <name type="scientific">Streptomyces vastus</name>
    <dbReference type="NCBI Taxonomy" id="285451"/>
    <lineage>
        <taxon>Bacteria</taxon>
        <taxon>Bacillati</taxon>
        <taxon>Actinomycetota</taxon>
        <taxon>Actinomycetes</taxon>
        <taxon>Kitasatosporales</taxon>
        <taxon>Streptomycetaceae</taxon>
        <taxon>Streptomyces</taxon>
    </lineage>
</organism>
<dbReference type="EMBL" id="BAAASJ010000113">
    <property type="protein sequence ID" value="GAA2656934.1"/>
    <property type="molecule type" value="Genomic_DNA"/>
</dbReference>
<dbReference type="Proteomes" id="UP001500151">
    <property type="component" value="Unassembled WGS sequence"/>
</dbReference>
<proteinExistence type="predicted"/>
<reference evidence="2" key="1">
    <citation type="journal article" date="2019" name="Int. J. Syst. Evol. Microbiol.">
        <title>The Global Catalogue of Microorganisms (GCM) 10K type strain sequencing project: providing services to taxonomists for standard genome sequencing and annotation.</title>
        <authorList>
            <consortium name="The Broad Institute Genomics Platform"/>
            <consortium name="The Broad Institute Genome Sequencing Center for Infectious Disease"/>
            <person name="Wu L."/>
            <person name="Ma J."/>
        </authorList>
    </citation>
    <scope>NUCLEOTIDE SEQUENCE [LARGE SCALE GENOMIC DNA]</scope>
    <source>
        <strain evidence="2">JCM 4524</strain>
    </source>
</reference>
<sequence length="66" mass="7187">MNLAKDSSSWERTVSVTPLPDSVRRKAALQVAARATGRGRAQRRADCTNLLAHLGLLDPSLRRTSS</sequence>
<gene>
    <name evidence="1" type="ORF">GCM10010307_71080</name>
</gene>
<accession>A0ABP6E079</accession>